<dbReference type="RefSeq" id="WP_144992343.1">
    <property type="nucleotide sequence ID" value="NZ_CP036281.1"/>
</dbReference>
<dbReference type="PROSITE" id="PS51898">
    <property type="entry name" value="TYR_RECOMBINASE"/>
    <property type="match status" value="1"/>
</dbReference>
<accession>A0A518CH19</accession>
<dbReference type="GO" id="GO:0051301">
    <property type="term" value="P:cell division"/>
    <property type="evidence" value="ECO:0007669"/>
    <property type="project" value="UniProtKB-KW"/>
</dbReference>
<protein>
    <recommendedName>
        <fullName evidence="10">Tyrosine recombinase XerC</fullName>
    </recommendedName>
</protein>
<dbReference type="OrthoDB" id="9801717at2"/>
<dbReference type="InterPro" id="IPR011010">
    <property type="entry name" value="DNA_brk_join_enz"/>
</dbReference>
<dbReference type="GO" id="GO:0003677">
    <property type="term" value="F:DNA binding"/>
    <property type="evidence" value="ECO:0007669"/>
    <property type="project" value="UniProtKB-UniRule"/>
</dbReference>
<keyword evidence="7 10" id="KW-0238">DNA-binding</keyword>
<feature type="domain" description="Tyr recombinase" evidence="11">
    <location>
        <begin position="126"/>
        <end position="309"/>
    </location>
</feature>
<dbReference type="InterPro" id="IPR010998">
    <property type="entry name" value="Integrase_recombinase_N"/>
</dbReference>
<evidence type="ECO:0000256" key="3">
    <source>
        <dbReference type="ARBA" id="ARBA00022490"/>
    </source>
</evidence>
<sequence>MPPRKRPPPGSKFTTEPRQDLSRHYDPFLYYLEAECGMAKNTISAYRTDVGRFVDWYKVEGPNQINEIELNLFSRYIEHLRDTNLSATSIARHLISIKMFFRYMVLEGVILESKAELINSPKLAQKLPSVLSPERVDQLLEAPNHEDAYPLRDKAILSVLYATGCRASELTGLKLRDLYLEEAYCRCLGKGSKERMVNLNPRAITALKKYLKFERPPMTRREDSGYLFVTRSGKKLTRDVVWIMVKRYATRIGAKGNISPHTLRHSFATHMLARGAEIRALQELLGHANISTTQIYTHVDHTRLKNVHSAHHPRG</sequence>
<evidence type="ECO:0000256" key="2">
    <source>
        <dbReference type="ARBA" id="ARBA00010450"/>
    </source>
</evidence>
<dbReference type="CDD" id="cd00798">
    <property type="entry name" value="INT_XerDC_C"/>
    <property type="match status" value="1"/>
</dbReference>
<keyword evidence="14" id="KW-1185">Reference proteome</keyword>
<dbReference type="Proteomes" id="UP000317178">
    <property type="component" value="Chromosome"/>
</dbReference>
<dbReference type="InterPro" id="IPR013762">
    <property type="entry name" value="Integrase-like_cat_sf"/>
</dbReference>
<feature type="active site" evidence="10">
    <location>
        <position position="264"/>
    </location>
</feature>
<dbReference type="GO" id="GO:0005737">
    <property type="term" value="C:cytoplasm"/>
    <property type="evidence" value="ECO:0007669"/>
    <property type="project" value="UniProtKB-SubCell"/>
</dbReference>
<comment type="function">
    <text evidence="10">Site-specific tyrosine recombinase, which acts by catalyzing the cutting and rejoining of the recombining DNA molecules. The XerC-XerD complex is essential to convert dimers of the bacterial chromosome into monomers to permit their segregation at cell division. It also contributes to the segregational stability of plasmids.</text>
</comment>
<dbReference type="InterPro" id="IPR023009">
    <property type="entry name" value="Tyrosine_recombinase_XerC/XerD"/>
</dbReference>
<dbReference type="Gene3D" id="1.10.443.10">
    <property type="entry name" value="Intergrase catalytic core"/>
    <property type="match status" value="1"/>
</dbReference>
<comment type="similarity">
    <text evidence="2">Belongs to the 'phage' integrase family. XerD subfamily.</text>
</comment>
<keyword evidence="4 10" id="KW-0132">Cell division</keyword>
<feature type="active site" description="O-(3'-phospho-DNA)-tyrosine intermediate" evidence="10">
    <location>
        <position position="296"/>
    </location>
</feature>
<feature type="active site" evidence="10">
    <location>
        <position position="287"/>
    </location>
</feature>
<keyword evidence="8 10" id="KW-0233">DNA recombination</keyword>
<dbReference type="PROSITE" id="PS51900">
    <property type="entry name" value="CB"/>
    <property type="match status" value="1"/>
</dbReference>
<feature type="active site" evidence="10">
    <location>
        <position position="190"/>
    </location>
</feature>
<evidence type="ECO:0000256" key="4">
    <source>
        <dbReference type="ARBA" id="ARBA00022618"/>
    </source>
</evidence>
<evidence type="ECO:0000256" key="1">
    <source>
        <dbReference type="ARBA" id="ARBA00004496"/>
    </source>
</evidence>
<comment type="subunit">
    <text evidence="10">Forms a cyclic heterotetrameric complex composed of two molecules of XerC and two molecules of XerD.</text>
</comment>
<dbReference type="InterPro" id="IPR002104">
    <property type="entry name" value="Integrase_catalytic"/>
</dbReference>
<reference evidence="13 14" key="1">
    <citation type="submission" date="2019-02" db="EMBL/GenBank/DDBJ databases">
        <title>Deep-cultivation of Planctomycetes and their phenomic and genomic characterization uncovers novel biology.</title>
        <authorList>
            <person name="Wiegand S."/>
            <person name="Jogler M."/>
            <person name="Boedeker C."/>
            <person name="Pinto D."/>
            <person name="Vollmers J."/>
            <person name="Rivas-Marin E."/>
            <person name="Kohn T."/>
            <person name="Peeters S.H."/>
            <person name="Heuer A."/>
            <person name="Rast P."/>
            <person name="Oberbeckmann S."/>
            <person name="Bunk B."/>
            <person name="Jeske O."/>
            <person name="Meyerdierks A."/>
            <person name="Storesund J.E."/>
            <person name="Kallscheuer N."/>
            <person name="Luecker S."/>
            <person name="Lage O.M."/>
            <person name="Pohl T."/>
            <person name="Merkel B.J."/>
            <person name="Hornburger P."/>
            <person name="Mueller R.-W."/>
            <person name="Bruemmer F."/>
            <person name="Labrenz M."/>
            <person name="Spormann A.M."/>
            <person name="Op den Camp H."/>
            <person name="Overmann J."/>
            <person name="Amann R."/>
            <person name="Jetten M.S.M."/>
            <person name="Mascher T."/>
            <person name="Medema M.H."/>
            <person name="Devos D.P."/>
            <person name="Kaster A.-K."/>
            <person name="Ovreas L."/>
            <person name="Rohde M."/>
            <person name="Galperin M.Y."/>
            <person name="Jogler C."/>
        </authorList>
    </citation>
    <scope>NUCLEOTIDE SEQUENCE [LARGE SCALE GENOMIC DNA]</scope>
    <source>
        <strain evidence="13 14">Pla110</strain>
    </source>
</reference>
<dbReference type="KEGG" id="plon:Pla110_02260"/>
<evidence type="ECO:0000256" key="7">
    <source>
        <dbReference type="ARBA" id="ARBA00023125"/>
    </source>
</evidence>
<dbReference type="Pfam" id="PF02899">
    <property type="entry name" value="Phage_int_SAM_1"/>
    <property type="match status" value="1"/>
</dbReference>
<evidence type="ECO:0000256" key="9">
    <source>
        <dbReference type="ARBA" id="ARBA00023306"/>
    </source>
</evidence>
<evidence type="ECO:0000313" key="13">
    <source>
        <dbReference type="EMBL" id="QDU78522.1"/>
    </source>
</evidence>
<feature type="active site" evidence="10">
    <location>
        <position position="166"/>
    </location>
</feature>
<dbReference type="PANTHER" id="PTHR30349">
    <property type="entry name" value="PHAGE INTEGRASE-RELATED"/>
    <property type="match status" value="1"/>
</dbReference>
<gene>
    <name evidence="13" type="primary">xerD_1</name>
    <name evidence="10" type="synonym">xerC</name>
    <name evidence="13" type="ORF">Pla110_02260</name>
</gene>
<dbReference type="GO" id="GO:0009037">
    <property type="term" value="F:tyrosine-based site-specific recombinase activity"/>
    <property type="evidence" value="ECO:0007669"/>
    <property type="project" value="UniProtKB-UniRule"/>
</dbReference>
<evidence type="ECO:0000256" key="5">
    <source>
        <dbReference type="ARBA" id="ARBA00022829"/>
    </source>
</evidence>
<dbReference type="EMBL" id="CP036281">
    <property type="protein sequence ID" value="QDU78522.1"/>
    <property type="molecule type" value="Genomic_DNA"/>
</dbReference>
<dbReference type="NCBIfam" id="NF040815">
    <property type="entry name" value="recomb_XerA_Arch"/>
    <property type="match status" value="1"/>
</dbReference>
<keyword evidence="3 10" id="KW-0963">Cytoplasm</keyword>
<dbReference type="NCBIfam" id="TIGR02225">
    <property type="entry name" value="recomb_XerD"/>
    <property type="match status" value="1"/>
</dbReference>
<evidence type="ECO:0000256" key="6">
    <source>
        <dbReference type="ARBA" id="ARBA00022908"/>
    </source>
</evidence>
<evidence type="ECO:0000259" key="11">
    <source>
        <dbReference type="PROSITE" id="PS51898"/>
    </source>
</evidence>
<comment type="similarity">
    <text evidence="10">Belongs to the 'phage' integrase family. XerC subfamily.</text>
</comment>
<dbReference type="Gene3D" id="1.10.150.130">
    <property type="match status" value="1"/>
</dbReference>
<keyword evidence="9 10" id="KW-0131">Cell cycle</keyword>
<dbReference type="InterPro" id="IPR004107">
    <property type="entry name" value="Integrase_SAM-like_N"/>
</dbReference>
<dbReference type="HAMAP" id="MF_01808">
    <property type="entry name" value="Recomb_XerC_XerD"/>
    <property type="match status" value="1"/>
</dbReference>
<dbReference type="GO" id="GO:0007059">
    <property type="term" value="P:chromosome segregation"/>
    <property type="evidence" value="ECO:0007669"/>
    <property type="project" value="UniProtKB-UniRule"/>
</dbReference>
<dbReference type="InterPro" id="IPR050090">
    <property type="entry name" value="Tyrosine_recombinase_XerCD"/>
</dbReference>
<evidence type="ECO:0000259" key="12">
    <source>
        <dbReference type="PROSITE" id="PS51900"/>
    </source>
</evidence>
<dbReference type="PANTHER" id="PTHR30349:SF81">
    <property type="entry name" value="TYROSINE RECOMBINASE XERC"/>
    <property type="match status" value="1"/>
</dbReference>
<dbReference type="NCBIfam" id="NF001399">
    <property type="entry name" value="PRK00283.1"/>
    <property type="match status" value="1"/>
</dbReference>
<organism evidence="13 14">
    <name type="scientific">Polystyrenella longa</name>
    <dbReference type="NCBI Taxonomy" id="2528007"/>
    <lineage>
        <taxon>Bacteria</taxon>
        <taxon>Pseudomonadati</taxon>
        <taxon>Planctomycetota</taxon>
        <taxon>Planctomycetia</taxon>
        <taxon>Planctomycetales</taxon>
        <taxon>Planctomycetaceae</taxon>
        <taxon>Polystyrenella</taxon>
    </lineage>
</organism>
<evidence type="ECO:0000256" key="8">
    <source>
        <dbReference type="ARBA" id="ARBA00023172"/>
    </source>
</evidence>
<evidence type="ECO:0000313" key="14">
    <source>
        <dbReference type="Proteomes" id="UP000317178"/>
    </source>
</evidence>
<dbReference type="InterPro" id="IPR011932">
    <property type="entry name" value="Recomb_XerD"/>
</dbReference>
<dbReference type="SUPFAM" id="SSF47823">
    <property type="entry name" value="lambda integrase-like, N-terminal domain"/>
    <property type="match status" value="1"/>
</dbReference>
<evidence type="ECO:0000256" key="10">
    <source>
        <dbReference type="HAMAP-Rule" id="MF_01808"/>
    </source>
</evidence>
<feature type="active site" evidence="10">
    <location>
        <position position="261"/>
    </location>
</feature>
<name>A0A518CH19_9PLAN</name>
<dbReference type="InterPro" id="IPR044068">
    <property type="entry name" value="CB"/>
</dbReference>
<keyword evidence="5 10" id="KW-0159">Chromosome partition</keyword>
<feature type="domain" description="Core-binding (CB)" evidence="12">
    <location>
        <begin position="19"/>
        <end position="105"/>
    </location>
</feature>
<comment type="subcellular location">
    <subcellularLocation>
        <location evidence="1 10">Cytoplasm</location>
    </subcellularLocation>
</comment>
<keyword evidence="6 10" id="KW-0229">DNA integration</keyword>
<proteinExistence type="inferred from homology"/>
<dbReference type="AlphaFoldDB" id="A0A518CH19"/>
<dbReference type="Pfam" id="PF00589">
    <property type="entry name" value="Phage_integrase"/>
    <property type="match status" value="1"/>
</dbReference>
<dbReference type="GO" id="GO:0006313">
    <property type="term" value="P:DNA transposition"/>
    <property type="evidence" value="ECO:0007669"/>
    <property type="project" value="UniProtKB-UniRule"/>
</dbReference>
<dbReference type="SUPFAM" id="SSF56349">
    <property type="entry name" value="DNA breaking-rejoining enzymes"/>
    <property type="match status" value="1"/>
</dbReference>